<evidence type="ECO:0000256" key="1">
    <source>
        <dbReference type="ARBA" id="ARBA00004651"/>
    </source>
</evidence>
<evidence type="ECO:0000256" key="5">
    <source>
        <dbReference type="ARBA" id="ARBA00023136"/>
    </source>
</evidence>
<dbReference type="Pfam" id="PF02687">
    <property type="entry name" value="FtsX"/>
    <property type="match status" value="2"/>
</dbReference>
<feature type="domain" description="MacB-like periplasmic core" evidence="8">
    <location>
        <begin position="436"/>
        <end position="653"/>
    </location>
</feature>
<dbReference type="InterPro" id="IPR050250">
    <property type="entry name" value="Macrolide_Exporter_MacB"/>
</dbReference>
<dbReference type="InterPro" id="IPR003838">
    <property type="entry name" value="ABC3_permease_C"/>
</dbReference>
<keyword evidence="10" id="KW-1185">Reference proteome</keyword>
<dbReference type="Pfam" id="PF12704">
    <property type="entry name" value="MacB_PCD"/>
    <property type="match status" value="2"/>
</dbReference>
<feature type="domain" description="MacB-like periplasmic core" evidence="8">
    <location>
        <begin position="20"/>
        <end position="246"/>
    </location>
</feature>
<evidence type="ECO:0000259" key="8">
    <source>
        <dbReference type="Pfam" id="PF12704"/>
    </source>
</evidence>
<comment type="subcellular location">
    <subcellularLocation>
        <location evidence="1">Cell membrane</location>
        <topology evidence="1">Multi-pass membrane protein</topology>
    </subcellularLocation>
</comment>
<evidence type="ECO:0000256" key="2">
    <source>
        <dbReference type="ARBA" id="ARBA00022475"/>
    </source>
</evidence>
<dbReference type="EMBL" id="JBHTKA010000002">
    <property type="protein sequence ID" value="MFD0999587.1"/>
    <property type="molecule type" value="Genomic_DNA"/>
</dbReference>
<dbReference type="Proteomes" id="UP001597112">
    <property type="component" value="Unassembled WGS sequence"/>
</dbReference>
<evidence type="ECO:0000313" key="10">
    <source>
        <dbReference type="Proteomes" id="UP001597112"/>
    </source>
</evidence>
<proteinExistence type="predicted"/>
<feature type="transmembrane region" description="Helical" evidence="6">
    <location>
        <begin position="335"/>
        <end position="361"/>
    </location>
</feature>
<dbReference type="PANTHER" id="PTHR30572">
    <property type="entry name" value="MEMBRANE COMPONENT OF TRANSPORTER-RELATED"/>
    <property type="match status" value="1"/>
</dbReference>
<comment type="caution">
    <text evidence="9">The sequence shown here is derived from an EMBL/GenBank/DDBJ whole genome shotgun (WGS) entry which is preliminary data.</text>
</comment>
<dbReference type="InterPro" id="IPR025857">
    <property type="entry name" value="MacB_PCD"/>
</dbReference>
<evidence type="ECO:0000313" key="9">
    <source>
        <dbReference type="EMBL" id="MFD0999587.1"/>
    </source>
</evidence>
<organism evidence="9 10">
    <name type="scientific">Ohtaekwangia kribbensis</name>
    <dbReference type="NCBI Taxonomy" id="688913"/>
    <lineage>
        <taxon>Bacteria</taxon>
        <taxon>Pseudomonadati</taxon>
        <taxon>Bacteroidota</taxon>
        <taxon>Cytophagia</taxon>
        <taxon>Cytophagales</taxon>
        <taxon>Fulvivirgaceae</taxon>
        <taxon>Ohtaekwangia</taxon>
    </lineage>
</organism>
<feature type="domain" description="ABC3 transporter permease C-terminal" evidence="7">
    <location>
        <begin position="295"/>
        <end position="408"/>
    </location>
</feature>
<keyword evidence="4 6" id="KW-1133">Transmembrane helix</keyword>
<accession>A0ABW3K026</accession>
<gene>
    <name evidence="9" type="ORF">ACFQ21_09730</name>
</gene>
<feature type="transmembrane region" description="Helical" evidence="6">
    <location>
        <begin position="289"/>
        <end position="310"/>
    </location>
</feature>
<evidence type="ECO:0000256" key="6">
    <source>
        <dbReference type="SAM" id="Phobius"/>
    </source>
</evidence>
<sequence>MLRNFFKTAVRNILKHKTYSLINFIGLTCGLALSLLIISYIRSELSYDTFHQKADRLYRLAYTAPNGLKLATSPPPIAPAMKDFFPEVEETARVYGRNVSISRGERNESFEETDIYFADSTLLNMFTFEFVKGNPANALTEPNTVLINEAMAVKYFGDQNPIGESLVFGGKHPFKVIGVVKNFPENSHLRFNMLVPYESMYHLENDQAAKVMRLNLSVNFIISHSYTYILLKPGADPANVDQNMQAFLKKYAQPNFLVGQVFNLMPLTDIHLRSTMLAEPSSTSSMTTIYIFGGVGILTLLIACINYINLSTAQSFTRIKEIGIRKILGSLKYQLIVQFLAESFLFCLIAFALSFAVFYATLPLLNDFTGKQLVFGQVTDAYLLTISFILLLSITLLAGGYPAYFITQFESVNSLKGDKVNYGSQLFRKVLVVFQLAIACTLLIGSLMIMKQLRYLNNLPLGFQKEQVITVPLFSQNLNGIFAGKDSVFAVRLQTFRDLVENQTGVKGTALSSNAPGLGATYRGTIPEGFTQEDNLFIANMSVDYDFMKTYDMNVIAGRAFSKDYGTDQASAYIVNESAVTEFKWDTPEKALGKTINREGKEGKVIGVVKDFHFSSLAAPISSMVIELNPNQFTTLSIKFENANVQQTIDKLRDQWSNMFPEKTFEFNFLDQQLDQQYQDYQNFGKIIQSFTAIAILISCLGVYGLVLFVVQRKFKEIGVRKVLGASVASILNLIYRDFAWLLLAGFVVAVPLSYYFLNKWLQNFTYHTAIDVATYILSFICVFLIVTVTVSYQALKASLSNPIQSLRTE</sequence>
<dbReference type="RefSeq" id="WP_377578395.1">
    <property type="nucleotide sequence ID" value="NZ_JBHTKA010000002.1"/>
</dbReference>
<evidence type="ECO:0000259" key="7">
    <source>
        <dbReference type="Pfam" id="PF02687"/>
    </source>
</evidence>
<reference evidence="10" key="1">
    <citation type="journal article" date="2019" name="Int. J. Syst. Evol. Microbiol.">
        <title>The Global Catalogue of Microorganisms (GCM) 10K type strain sequencing project: providing services to taxonomists for standard genome sequencing and annotation.</title>
        <authorList>
            <consortium name="The Broad Institute Genomics Platform"/>
            <consortium name="The Broad Institute Genome Sequencing Center for Infectious Disease"/>
            <person name="Wu L."/>
            <person name="Ma J."/>
        </authorList>
    </citation>
    <scope>NUCLEOTIDE SEQUENCE [LARGE SCALE GENOMIC DNA]</scope>
    <source>
        <strain evidence="10">CCUG 58938</strain>
    </source>
</reference>
<feature type="domain" description="ABC3 transporter permease C-terminal" evidence="7">
    <location>
        <begin position="691"/>
        <end position="799"/>
    </location>
</feature>
<feature type="transmembrane region" description="Helical" evidence="6">
    <location>
        <begin position="773"/>
        <end position="796"/>
    </location>
</feature>
<name>A0ABW3K026_9BACT</name>
<feature type="transmembrane region" description="Helical" evidence="6">
    <location>
        <begin position="691"/>
        <end position="711"/>
    </location>
</feature>
<keyword evidence="5 6" id="KW-0472">Membrane</keyword>
<feature type="transmembrane region" description="Helical" evidence="6">
    <location>
        <begin position="381"/>
        <end position="405"/>
    </location>
</feature>
<evidence type="ECO:0000256" key="4">
    <source>
        <dbReference type="ARBA" id="ARBA00022989"/>
    </source>
</evidence>
<feature type="transmembrane region" description="Helical" evidence="6">
    <location>
        <begin position="426"/>
        <end position="450"/>
    </location>
</feature>
<keyword evidence="3 6" id="KW-0812">Transmembrane</keyword>
<feature type="transmembrane region" description="Helical" evidence="6">
    <location>
        <begin position="21"/>
        <end position="41"/>
    </location>
</feature>
<keyword evidence="2" id="KW-1003">Cell membrane</keyword>
<dbReference type="PANTHER" id="PTHR30572:SF18">
    <property type="entry name" value="ABC-TYPE MACROLIDE FAMILY EXPORT SYSTEM PERMEASE COMPONENT 2"/>
    <property type="match status" value="1"/>
</dbReference>
<feature type="transmembrane region" description="Helical" evidence="6">
    <location>
        <begin position="739"/>
        <end position="758"/>
    </location>
</feature>
<protein>
    <submittedName>
        <fullName evidence="9">ABC transporter permease</fullName>
    </submittedName>
</protein>
<evidence type="ECO:0000256" key="3">
    <source>
        <dbReference type="ARBA" id="ARBA00022692"/>
    </source>
</evidence>